<dbReference type="GO" id="GO:0005525">
    <property type="term" value="F:GTP binding"/>
    <property type="evidence" value="ECO:0007669"/>
    <property type="project" value="UniProtKB-KW"/>
</dbReference>
<evidence type="ECO:0000256" key="6">
    <source>
        <dbReference type="ARBA" id="ARBA00023134"/>
    </source>
</evidence>
<keyword evidence="5" id="KW-0547">Nucleotide-binding</keyword>
<dbReference type="PRINTS" id="PR00326">
    <property type="entry name" value="GTP1OBG"/>
</dbReference>
<dbReference type="InterPro" id="IPR016484">
    <property type="entry name" value="GTPase_Der"/>
</dbReference>
<dbReference type="InterPro" id="IPR006073">
    <property type="entry name" value="GTP-bd"/>
</dbReference>
<dbReference type="PANTHER" id="PTHR43834">
    <property type="entry name" value="GTPASE DER"/>
    <property type="match status" value="1"/>
</dbReference>
<feature type="non-terminal residue" evidence="9">
    <location>
        <position position="363"/>
    </location>
</feature>
<dbReference type="NCBIfam" id="TIGR03594">
    <property type="entry name" value="GTPase_EngA"/>
    <property type="match status" value="1"/>
</dbReference>
<evidence type="ECO:0000256" key="7">
    <source>
        <dbReference type="ARBA" id="ARBA00032345"/>
    </source>
</evidence>
<evidence type="ECO:0000256" key="4">
    <source>
        <dbReference type="ARBA" id="ARBA00022737"/>
    </source>
</evidence>
<gene>
    <name evidence="9" type="ORF">LCGC14_3007670</name>
</gene>
<keyword evidence="3" id="KW-0690">Ribosome biogenesis</keyword>
<dbReference type="FunFam" id="3.40.50.300:FF:000040">
    <property type="entry name" value="GTPase Der"/>
    <property type="match status" value="1"/>
</dbReference>
<dbReference type="AlphaFoldDB" id="A0A0F8Z6T5"/>
<evidence type="ECO:0000256" key="2">
    <source>
        <dbReference type="ARBA" id="ARBA00020953"/>
    </source>
</evidence>
<accession>A0A0F8Z6T5</accession>
<dbReference type="GO" id="GO:0043022">
    <property type="term" value="F:ribosome binding"/>
    <property type="evidence" value="ECO:0007669"/>
    <property type="project" value="TreeGrafter"/>
</dbReference>
<dbReference type="SUPFAM" id="SSF52540">
    <property type="entry name" value="P-loop containing nucleoside triphosphate hydrolases"/>
    <property type="match status" value="1"/>
</dbReference>
<feature type="non-terminal residue" evidence="9">
    <location>
        <position position="1"/>
    </location>
</feature>
<comment type="caution">
    <text evidence="9">The sequence shown here is derived from an EMBL/GenBank/DDBJ whole genome shotgun (WGS) entry which is preliminary data.</text>
</comment>
<reference evidence="9" key="1">
    <citation type="journal article" date="2015" name="Nature">
        <title>Complex archaea that bridge the gap between prokaryotes and eukaryotes.</title>
        <authorList>
            <person name="Spang A."/>
            <person name="Saw J.H."/>
            <person name="Jorgensen S.L."/>
            <person name="Zaremba-Niedzwiedzka K."/>
            <person name="Martijn J."/>
            <person name="Lind A.E."/>
            <person name="van Eijk R."/>
            <person name="Schleper C."/>
            <person name="Guy L."/>
            <person name="Ettema T.J."/>
        </authorList>
    </citation>
    <scope>NUCLEOTIDE SEQUENCE</scope>
</reference>
<dbReference type="PANTHER" id="PTHR43834:SF6">
    <property type="entry name" value="GTPASE DER"/>
    <property type="match status" value="1"/>
</dbReference>
<dbReference type="PROSITE" id="PS51712">
    <property type="entry name" value="G_ENGA"/>
    <property type="match status" value="1"/>
</dbReference>
<evidence type="ECO:0000256" key="1">
    <source>
        <dbReference type="ARBA" id="ARBA00008279"/>
    </source>
</evidence>
<evidence type="ECO:0000259" key="8">
    <source>
        <dbReference type="PROSITE" id="PS51712"/>
    </source>
</evidence>
<comment type="similarity">
    <text evidence="1">Belongs to the TRAFAC class TrmE-Era-EngA-EngB-Septin-like GTPase superfamily. EngA (Der) GTPase family.</text>
</comment>
<evidence type="ECO:0000313" key="9">
    <source>
        <dbReference type="EMBL" id="KKK62104.1"/>
    </source>
</evidence>
<dbReference type="Gene3D" id="3.40.50.300">
    <property type="entry name" value="P-loop containing nucleotide triphosphate hydrolases"/>
    <property type="match status" value="2"/>
</dbReference>
<dbReference type="EMBL" id="LAZR01062156">
    <property type="protein sequence ID" value="KKK62104.1"/>
    <property type="molecule type" value="Genomic_DNA"/>
</dbReference>
<proteinExistence type="inferred from homology"/>
<protein>
    <recommendedName>
        <fullName evidence="2">GTPase Der</fullName>
    </recommendedName>
    <alternativeName>
        <fullName evidence="7">GTP-binding protein EngA</fullName>
    </alternativeName>
</protein>
<evidence type="ECO:0000256" key="5">
    <source>
        <dbReference type="ARBA" id="ARBA00022741"/>
    </source>
</evidence>
<dbReference type="GO" id="GO:0042254">
    <property type="term" value="P:ribosome biogenesis"/>
    <property type="evidence" value="ECO:0007669"/>
    <property type="project" value="UniProtKB-KW"/>
</dbReference>
<dbReference type="Pfam" id="PF01926">
    <property type="entry name" value="MMR_HSR1"/>
    <property type="match status" value="2"/>
</dbReference>
<organism evidence="9">
    <name type="scientific">marine sediment metagenome</name>
    <dbReference type="NCBI Taxonomy" id="412755"/>
    <lineage>
        <taxon>unclassified sequences</taxon>
        <taxon>metagenomes</taxon>
        <taxon>ecological metagenomes</taxon>
    </lineage>
</organism>
<dbReference type="CDD" id="cd01895">
    <property type="entry name" value="EngA2"/>
    <property type="match status" value="1"/>
</dbReference>
<feature type="domain" description="EngA-type G" evidence="8">
    <location>
        <begin position="145"/>
        <end position="319"/>
    </location>
</feature>
<keyword evidence="6" id="KW-0342">GTP-binding</keyword>
<sequence>PTAGVTRDRVSAIVEMQERYFELVDTGGYGIVDSDELSEHVEWQIRQAIEKSDLVLFVVDVRDGILPLDKTIAQLLRKQDLNVILVANKADSSKQSADAGEFSRLGFGEAMCVSATNFVNQSILKERILEEIDHLPHEVPGKAVMKIAIVGKRNAGKSTFINAIAGEERVIVSEVPGTTRDAVDVRFERNGQTFIAIDTAGVRKQRKIANDIEFYGYTRVTRSIKRADVVLFMIDSTLEISQVDKKLAMLIGEEHKACIFVINKWDLAKDRADPEDYGDYLTEMLPALKFAPVALTTATEGKNIQSVLDLATEVFKQATTQVPTAKLNKAIERLSEERVGVSRNKKGFPKIYYGTQVSVGPVT</sequence>
<dbReference type="InterPro" id="IPR027417">
    <property type="entry name" value="P-loop_NTPase"/>
</dbReference>
<name>A0A0F8Z6T5_9ZZZZ</name>
<evidence type="ECO:0000256" key="3">
    <source>
        <dbReference type="ARBA" id="ARBA00022517"/>
    </source>
</evidence>
<keyword evidence="4" id="KW-0677">Repeat</keyword>
<dbReference type="InterPro" id="IPR031166">
    <property type="entry name" value="G_ENGA"/>
</dbReference>
<dbReference type="InterPro" id="IPR005225">
    <property type="entry name" value="Small_GTP-bd"/>
</dbReference>
<dbReference type="NCBIfam" id="TIGR00231">
    <property type="entry name" value="small_GTP"/>
    <property type="match status" value="2"/>
</dbReference>